<evidence type="ECO:0000256" key="3">
    <source>
        <dbReference type="ARBA" id="ARBA00022692"/>
    </source>
</evidence>
<dbReference type="InterPro" id="IPR005829">
    <property type="entry name" value="Sugar_transporter_CS"/>
</dbReference>
<keyword evidence="3 7" id="KW-0812">Transmembrane</keyword>
<feature type="transmembrane region" description="Helical" evidence="7">
    <location>
        <begin position="632"/>
        <end position="652"/>
    </location>
</feature>
<organism evidence="10">
    <name type="scientific">Grosmannia clavigera (strain kw1407 / UAMH 11150)</name>
    <name type="common">Blue stain fungus</name>
    <name type="synonym">Graphiocladiella clavigera</name>
    <dbReference type="NCBI Taxonomy" id="655863"/>
    <lineage>
        <taxon>Eukaryota</taxon>
        <taxon>Fungi</taxon>
        <taxon>Dikarya</taxon>
        <taxon>Ascomycota</taxon>
        <taxon>Pezizomycotina</taxon>
        <taxon>Sordariomycetes</taxon>
        <taxon>Sordariomycetidae</taxon>
        <taxon>Ophiostomatales</taxon>
        <taxon>Ophiostomataceae</taxon>
        <taxon>Leptographium</taxon>
    </lineage>
</organism>
<dbReference type="InterPro" id="IPR036259">
    <property type="entry name" value="MFS_trans_sf"/>
</dbReference>
<feature type="transmembrane region" description="Helical" evidence="7">
    <location>
        <begin position="264"/>
        <end position="282"/>
    </location>
</feature>
<evidence type="ECO:0000259" key="8">
    <source>
        <dbReference type="PROSITE" id="PS50850"/>
    </source>
</evidence>
<dbReference type="HOGENOM" id="CLU_008455_8_4_1"/>
<proteinExistence type="predicted"/>
<dbReference type="InParanoid" id="F0XCT5"/>
<feature type="transmembrane region" description="Helical" evidence="7">
    <location>
        <begin position="542"/>
        <end position="561"/>
    </location>
</feature>
<dbReference type="PANTHER" id="PTHR23502">
    <property type="entry name" value="MAJOR FACILITATOR SUPERFAMILY"/>
    <property type="match status" value="1"/>
</dbReference>
<dbReference type="GO" id="GO:0022857">
    <property type="term" value="F:transmembrane transporter activity"/>
    <property type="evidence" value="ECO:0007669"/>
    <property type="project" value="InterPro"/>
</dbReference>
<evidence type="ECO:0000256" key="7">
    <source>
        <dbReference type="SAM" id="Phobius"/>
    </source>
</evidence>
<evidence type="ECO:0000256" key="5">
    <source>
        <dbReference type="ARBA" id="ARBA00023136"/>
    </source>
</evidence>
<dbReference type="FunFam" id="1.20.1720.10:FF:000009">
    <property type="entry name" value="MFS multidrug transporter"/>
    <property type="match status" value="1"/>
</dbReference>
<evidence type="ECO:0000256" key="4">
    <source>
        <dbReference type="ARBA" id="ARBA00022989"/>
    </source>
</evidence>
<feature type="transmembrane region" description="Helical" evidence="7">
    <location>
        <begin position="567"/>
        <end position="596"/>
    </location>
</feature>
<feature type="transmembrane region" description="Helical" evidence="7">
    <location>
        <begin position="233"/>
        <end position="252"/>
    </location>
</feature>
<dbReference type="OrthoDB" id="440553at2759"/>
<dbReference type="Pfam" id="PF07690">
    <property type="entry name" value="MFS_1"/>
    <property type="match status" value="1"/>
</dbReference>
<dbReference type="PROSITE" id="PS50850">
    <property type="entry name" value="MFS"/>
    <property type="match status" value="1"/>
</dbReference>
<gene>
    <name evidence="9" type="ORF">CMQ_785</name>
</gene>
<evidence type="ECO:0000313" key="10">
    <source>
        <dbReference type="Proteomes" id="UP000007796"/>
    </source>
</evidence>
<accession>F0XCT5</accession>
<dbReference type="InterPro" id="IPR011701">
    <property type="entry name" value="MFS"/>
</dbReference>
<dbReference type="Proteomes" id="UP000007796">
    <property type="component" value="Unassembled WGS sequence"/>
</dbReference>
<feature type="transmembrane region" description="Helical" evidence="7">
    <location>
        <begin position="354"/>
        <end position="373"/>
    </location>
</feature>
<evidence type="ECO:0000256" key="1">
    <source>
        <dbReference type="ARBA" id="ARBA00004141"/>
    </source>
</evidence>
<name>F0XCT5_GROCL</name>
<dbReference type="GO" id="GO:0140115">
    <property type="term" value="P:export across plasma membrane"/>
    <property type="evidence" value="ECO:0007669"/>
    <property type="project" value="UniProtKB-ARBA"/>
</dbReference>
<evidence type="ECO:0000256" key="2">
    <source>
        <dbReference type="ARBA" id="ARBA00022448"/>
    </source>
</evidence>
<feature type="transmembrane region" description="Helical" evidence="7">
    <location>
        <begin position="323"/>
        <end position="348"/>
    </location>
</feature>
<dbReference type="GO" id="GO:0042908">
    <property type="term" value="P:xenobiotic transport"/>
    <property type="evidence" value="ECO:0007669"/>
    <property type="project" value="UniProtKB-ARBA"/>
</dbReference>
<dbReference type="RefSeq" id="XP_014173339.1">
    <property type="nucleotide sequence ID" value="XM_014317864.1"/>
</dbReference>
<comment type="subcellular location">
    <subcellularLocation>
        <location evidence="1">Membrane</location>
        <topology evidence="1">Multi-pass membrane protein</topology>
    </subcellularLocation>
</comment>
<evidence type="ECO:0000256" key="6">
    <source>
        <dbReference type="SAM" id="MobiDB-lite"/>
    </source>
</evidence>
<dbReference type="FunCoup" id="F0XCT5">
    <property type="interactions" value="36"/>
</dbReference>
<feature type="transmembrane region" description="Helical" evidence="7">
    <location>
        <begin position="608"/>
        <end position="626"/>
    </location>
</feature>
<dbReference type="EMBL" id="GL629765">
    <property type="protein sequence ID" value="EFX03857.1"/>
    <property type="molecule type" value="Genomic_DNA"/>
</dbReference>
<dbReference type="eggNOG" id="KOG0255">
    <property type="taxonomic scope" value="Eukaryota"/>
</dbReference>
<dbReference type="PROSITE" id="PS00216">
    <property type="entry name" value="SUGAR_TRANSPORT_1"/>
    <property type="match status" value="1"/>
</dbReference>
<dbReference type="SUPFAM" id="SSF103473">
    <property type="entry name" value="MFS general substrate transporter"/>
    <property type="match status" value="1"/>
</dbReference>
<dbReference type="Gene3D" id="1.20.1720.10">
    <property type="entry name" value="Multidrug resistance protein D"/>
    <property type="match status" value="1"/>
</dbReference>
<reference evidence="9 10" key="1">
    <citation type="journal article" date="2011" name="Proc. Natl. Acad. Sci. U.S.A.">
        <title>Genome and transcriptome analyses of the mountain pine beetle-fungal symbiont Grosmannia clavigera, a lodgepole pine pathogen.</title>
        <authorList>
            <person name="DiGuistini S."/>
            <person name="Wang Y."/>
            <person name="Liao N.Y."/>
            <person name="Taylor G."/>
            <person name="Tanguay P."/>
            <person name="Feau N."/>
            <person name="Henrissat B."/>
            <person name="Chan S.K."/>
            <person name="Hesse-Orce U."/>
            <person name="Alamouti S.M."/>
            <person name="Tsui C.K.M."/>
            <person name="Docking R.T."/>
            <person name="Levasseur A."/>
            <person name="Haridas S."/>
            <person name="Robertson G."/>
            <person name="Birol I."/>
            <person name="Holt R.A."/>
            <person name="Marra M.A."/>
            <person name="Hamelin R.C."/>
            <person name="Hirst M."/>
            <person name="Jones S.J.M."/>
            <person name="Bohlmann J."/>
            <person name="Breuil C."/>
        </authorList>
    </citation>
    <scope>NUCLEOTIDE SEQUENCE [LARGE SCALE GENOMIC DNA]</scope>
    <source>
        <strain evidence="10">kw1407 / UAMH 11150</strain>
    </source>
</reference>
<evidence type="ECO:0000313" key="9">
    <source>
        <dbReference type="EMBL" id="EFX03857.1"/>
    </source>
</evidence>
<dbReference type="GO" id="GO:0005886">
    <property type="term" value="C:plasma membrane"/>
    <property type="evidence" value="ECO:0007669"/>
    <property type="project" value="TreeGrafter"/>
</dbReference>
<dbReference type="Gene3D" id="1.20.1250.20">
    <property type="entry name" value="MFS general substrate transporter like domains"/>
    <property type="match status" value="1"/>
</dbReference>
<dbReference type="AlphaFoldDB" id="F0XCT5"/>
<sequence>MPSLKALAIQAESIHAEIQEATTDFVAERSASPELAQLEHVDSWPSEVQGHRSDTPTTEPDAGFASAQSTVGLTKMALFQPQSTATREAAALWWAWKHLHAQNKHFHTHTILGRCRLLIDKTICKTHGDTLVLQSTPEAKEVEINEINEIAKTTETNKTAKATEAAETMGAAAEENRLADSNGNVMPWSVWSSRQRKLIVLTASFASLLSPLSSQIYFPALGAIARDLQVSDSLVNLSITTYVILQAIAPTFTAQLSDEVGRRPLYMTCFVLYTGANIGLGVQHSYTALLVLRCVQSAGSSGMATLASAVATDLTTPAERGRYIAYAAAVPMLGSTLGPIIGGLLAQFAGWHSVFWFLVALTGVVVLVMVPLFPETCRKIVDDGSIPPQRWNRCYANVLLENRLTATSQEGLSQLLAARTERDARARARPRVRLPNPLATLRLLLQRECGVALLYSALLCCSFYATLSLIPSQFGAVYHFNELQIALCYIPFGLGSLVAAFHRGRMLDANLQRHARRLGIVLEKNRNTDLADFPIERARLEVALPTIVLGSASMVGFGWMLHAQVSLAGPLIFLFVMAFCISSSLNCVVCLMLDVYPRQAGAVTAANNLVRCLFGAAATAVVVPMINGIGVGWAITIFAVINIIALPLLWYVMKRGPVWRAATRQKNLDKKAAQGVPQAV</sequence>
<dbReference type="GeneID" id="25981439"/>
<feature type="region of interest" description="Disordered" evidence="6">
    <location>
        <begin position="43"/>
        <end position="62"/>
    </location>
</feature>
<feature type="domain" description="Major facilitator superfamily (MFS) profile" evidence="8">
    <location>
        <begin position="199"/>
        <end position="657"/>
    </location>
</feature>
<keyword evidence="4 7" id="KW-1133">Transmembrane helix</keyword>
<feature type="transmembrane region" description="Helical" evidence="7">
    <location>
        <begin position="483"/>
        <end position="501"/>
    </location>
</feature>
<dbReference type="InterPro" id="IPR020846">
    <property type="entry name" value="MFS_dom"/>
</dbReference>
<dbReference type="STRING" id="655863.F0XCT5"/>
<feature type="transmembrane region" description="Helical" evidence="7">
    <location>
        <begin position="452"/>
        <end position="471"/>
    </location>
</feature>
<feature type="transmembrane region" description="Helical" evidence="7">
    <location>
        <begin position="198"/>
        <end position="218"/>
    </location>
</feature>
<keyword evidence="5 7" id="KW-0472">Membrane</keyword>
<dbReference type="PANTHER" id="PTHR23502:SF51">
    <property type="entry name" value="QUINIDINE RESISTANCE PROTEIN 1-RELATED"/>
    <property type="match status" value="1"/>
</dbReference>
<keyword evidence="2" id="KW-0813">Transport</keyword>
<keyword evidence="10" id="KW-1185">Reference proteome</keyword>
<protein>
    <submittedName>
        <fullName evidence="9">Major facilitator superfamily transporter</fullName>
    </submittedName>
</protein>